<feature type="transmembrane region" description="Helical" evidence="1">
    <location>
        <begin position="49"/>
        <end position="67"/>
    </location>
</feature>
<keyword evidence="1" id="KW-0812">Transmembrane</keyword>
<name>A0A183ETK4_9BILA</name>
<gene>
    <name evidence="2" type="ORF">GPUH_LOCUS24294</name>
</gene>
<dbReference type="Proteomes" id="UP000271098">
    <property type="component" value="Unassembled WGS sequence"/>
</dbReference>
<dbReference type="Pfam" id="PF10317">
    <property type="entry name" value="7TM_GPCR_Srd"/>
    <property type="match status" value="1"/>
</dbReference>
<dbReference type="AlphaFoldDB" id="A0A183ETK4"/>
<reference evidence="2 3" key="2">
    <citation type="submission" date="2018-11" db="EMBL/GenBank/DDBJ databases">
        <authorList>
            <consortium name="Pathogen Informatics"/>
        </authorList>
    </citation>
    <scope>NUCLEOTIDE SEQUENCE [LARGE SCALE GENOMIC DNA]</scope>
</reference>
<sequence>MNIIRSNETFYTINLIFFYVVGPLSLTFNALLLYMIFTRTPVKFNELSLLQANIAIMAIIGAISMMLSQHRSLSVSDFIAEALGPVKYIGTPSISSHIAYFLFWLNMCLPSLTLINIAVILGIQHRALTSTSPTKSFKWIRIFFIATYIFAISQAVSLFVLLIYFSSALT</sequence>
<dbReference type="InterPro" id="IPR019421">
    <property type="entry name" value="7TM_GPCR_serpentine_rcpt_Srd"/>
</dbReference>
<feature type="transmembrane region" description="Helical" evidence="1">
    <location>
        <begin position="142"/>
        <end position="165"/>
    </location>
</feature>
<reference evidence="4" key="1">
    <citation type="submission" date="2016-06" db="UniProtKB">
        <authorList>
            <consortium name="WormBaseParasite"/>
        </authorList>
    </citation>
    <scope>IDENTIFICATION</scope>
</reference>
<dbReference type="WBParaSite" id="GPUH_0002432501-mRNA-1">
    <property type="protein sequence ID" value="GPUH_0002432501-mRNA-1"/>
    <property type="gene ID" value="GPUH_0002432501"/>
</dbReference>
<dbReference type="EMBL" id="UYRT01100664">
    <property type="protein sequence ID" value="VDN42652.1"/>
    <property type="molecule type" value="Genomic_DNA"/>
</dbReference>
<evidence type="ECO:0000313" key="2">
    <source>
        <dbReference type="EMBL" id="VDN42652.1"/>
    </source>
</evidence>
<accession>A0A183ETK4</accession>
<keyword evidence="3" id="KW-1185">Reference proteome</keyword>
<keyword evidence="1" id="KW-0472">Membrane</keyword>
<evidence type="ECO:0000313" key="3">
    <source>
        <dbReference type="Proteomes" id="UP000271098"/>
    </source>
</evidence>
<evidence type="ECO:0000256" key="1">
    <source>
        <dbReference type="SAM" id="Phobius"/>
    </source>
</evidence>
<feature type="transmembrane region" description="Helical" evidence="1">
    <location>
        <begin position="98"/>
        <end position="121"/>
    </location>
</feature>
<protein>
    <submittedName>
        <fullName evidence="4">G_PROTEIN_RECEP_F1_2 domain-containing protein</fullName>
    </submittedName>
</protein>
<keyword evidence="1" id="KW-1133">Transmembrane helix</keyword>
<evidence type="ECO:0000313" key="4">
    <source>
        <dbReference type="WBParaSite" id="GPUH_0002432501-mRNA-1"/>
    </source>
</evidence>
<feature type="transmembrane region" description="Helical" evidence="1">
    <location>
        <begin position="16"/>
        <end position="37"/>
    </location>
</feature>
<organism evidence="4">
    <name type="scientific">Gongylonema pulchrum</name>
    <dbReference type="NCBI Taxonomy" id="637853"/>
    <lineage>
        <taxon>Eukaryota</taxon>
        <taxon>Metazoa</taxon>
        <taxon>Ecdysozoa</taxon>
        <taxon>Nematoda</taxon>
        <taxon>Chromadorea</taxon>
        <taxon>Rhabditida</taxon>
        <taxon>Spirurina</taxon>
        <taxon>Spiruromorpha</taxon>
        <taxon>Spiruroidea</taxon>
        <taxon>Gongylonematidae</taxon>
        <taxon>Gongylonema</taxon>
    </lineage>
</organism>
<proteinExistence type="predicted"/>